<evidence type="ECO:0000313" key="1">
    <source>
        <dbReference type="EMBL" id="ALC80847.1"/>
    </source>
</evidence>
<dbReference type="RefSeq" id="WP_053602593.1">
    <property type="nucleotide sequence ID" value="NZ_CP012600.1"/>
</dbReference>
<reference evidence="1 2" key="2">
    <citation type="journal article" date="2016" name="Int. J. Syst. Evol. Microbiol.">
        <title>Bacillus gobiensis sp. nov., isolated from a soil sample.</title>
        <authorList>
            <person name="Liu B."/>
            <person name="Liu G.H."/>
            <person name="Cetin S."/>
            <person name="Schumann P."/>
            <person name="Pan Z.Z."/>
            <person name="Chen Q.Q."/>
        </authorList>
    </citation>
    <scope>NUCLEOTIDE SEQUENCE [LARGE SCALE GENOMIC DNA]</scope>
    <source>
        <strain evidence="1 2">FJAT-4402</strain>
    </source>
</reference>
<dbReference type="PATRIC" id="fig|1441095.3.peg.889"/>
<dbReference type="OrthoDB" id="2906473at2"/>
<dbReference type="AlphaFoldDB" id="A0A0M4FPJ8"/>
<protein>
    <submittedName>
        <fullName evidence="1">Uncharacterized protein</fullName>
    </submittedName>
</protein>
<organism evidence="1 2">
    <name type="scientific">Bacillus gobiensis</name>
    <dbReference type="NCBI Taxonomy" id="1441095"/>
    <lineage>
        <taxon>Bacteria</taxon>
        <taxon>Bacillati</taxon>
        <taxon>Bacillota</taxon>
        <taxon>Bacilli</taxon>
        <taxon>Bacillales</taxon>
        <taxon>Bacillaceae</taxon>
        <taxon>Bacillus</taxon>
    </lineage>
</organism>
<keyword evidence="2" id="KW-1185">Reference proteome</keyword>
<gene>
    <name evidence="1" type="ORF">AM592_04040</name>
</gene>
<proteinExistence type="predicted"/>
<dbReference type="EMBL" id="CP012600">
    <property type="protein sequence ID" value="ALC80847.1"/>
    <property type="molecule type" value="Genomic_DNA"/>
</dbReference>
<evidence type="ECO:0000313" key="2">
    <source>
        <dbReference type="Proteomes" id="UP000067625"/>
    </source>
</evidence>
<accession>A0A0M4FPJ8</accession>
<reference evidence="2" key="1">
    <citation type="submission" date="2015-08" db="EMBL/GenBank/DDBJ databases">
        <title>Genome sequencing project for genomic taxonomy and phylogenomics of Bacillus-like bacteria.</title>
        <authorList>
            <person name="Liu B."/>
            <person name="Wang J."/>
            <person name="Zhu Y."/>
            <person name="Liu G."/>
            <person name="Chen Q."/>
            <person name="Chen Z."/>
            <person name="Lan J."/>
            <person name="Che J."/>
            <person name="Ge C."/>
            <person name="Shi H."/>
            <person name="Pan Z."/>
            <person name="Liu X."/>
        </authorList>
    </citation>
    <scope>NUCLEOTIDE SEQUENCE [LARGE SCALE GENOMIC DNA]</scope>
    <source>
        <strain evidence="2">FJAT-4402</strain>
    </source>
</reference>
<sequence length="62" mass="7236">MGKNHKSKDIENHKKKMNPKILEEEYSHELGDVHAGKFFELIQVGKLKDKKKSDCKDKQNGR</sequence>
<name>A0A0M4FPJ8_9BACI</name>
<dbReference type="Proteomes" id="UP000067625">
    <property type="component" value="Chromosome"/>
</dbReference>